<keyword evidence="4" id="KW-1185">Reference proteome</keyword>
<dbReference type="SUPFAM" id="SSF52540">
    <property type="entry name" value="P-loop containing nucleoside triphosphate hydrolases"/>
    <property type="match status" value="1"/>
</dbReference>
<protein>
    <recommendedName>
        <fullName evidence="2">HTH cro/C1-type domain-containing protein</fullName>
    </recommendedName>
</protein>
<dbReference type="SUPFAM" id="SSF47413">
    <property type="entry name" value="lambda repressor-like DNA-binding domains"/>
    <property type="match status" value="1"/>
</dbReference>
<dbReference type="SMART" id="SM00028">
    <property type="entry name" value="TPR"/>
    <property type="match status" value="2"/>
</dbReference>
<evidence type="ECO:0000259" key="2">
    <source>
        <dbReference type="PROSITE" id="PS50943"/>
    </source>
</evidence>
<evidence type="ECO:0000313" key="4">
    <source>
        <dbReference type="Proteomes" id="UP000605992"/>
    </source>
</evidence>
<evidence type="ECO:0000256" key="1">
    <source>
        <dbReference type="PROSITE-ProRule" id="PRU00339"/>
    </source>
</evidence>
<dbReference type="SUPFAM" id="SSF48452">
    <property type="entry name" value="TPR-like"/>
    <property type="match status" value="1"/>
</dbReference>
<dbReference type="PROSITE" id="PS50943">
    <property type="entry name" value="HTH_CROC1"/>
    <property type="match status" value="1"/>
</dbReference>
<dbReference type="SMART" id="SM00530">
    <property type="entry name" value="HTH_XRE"/>
    <property type="match status" value="1"/>
</dbReference>
<evidence type="ECO:0000313" key="3">
    <source>
        <dbReference type="EMBL" id="GII59757.1"/>
    </source>
</evidence>
<dbReference type="InterPro" id="IPR019734">
    <property type="entry name" value="TPR_rpt"/>
</dbReference>
<dbReference type="Gene3D" id="1.10.260.40">
    <property type="entry name" value="lambda repressor-like DNA-binding domains"/>
    <property type="match status" value="1"/>
</dbReference>
<dbReference type="PRINTS" id="PR00364">
    <property type="entry name" value="DISEASERSIST"/>
</dbReference>
<name>A0A8J3Y2Z1_9ACTN</name>
<dbReference type="InterPro" id="IPR001387">
    <property type="entry name" value="Cro/C1-type_HTH"/>
</dbReference>
<dbReference type="RefSeq" id="WP_203949794.1">
    <property type="nucleotide sequence ID" value="NZ_BOOR01000096.1"/>
</dbReference>
<dbReference type="InterPro" id="IPR010982">
    <property type="entry name" value="Lambda_DNA-bd_dom_sf"/>
</dbReference>
<gene>
    <name evidence="3" type="ORF">Pth03_81460</name>
</gene>
<proteinExistence type="predicted"/>
<feature type="repeat" description="TPR" evidence="1">
    <location>
        <begin position="664"/>
        <end position="697"/>
    </location>
</feature>
<keyword evidence="1" id="KW-0802">TPR repeat</keyword>
<dbReference type="AlphaFoldDB" id="A0A8J3Y2Z1"/>
<dbReference type="GO" id="GO:0003677">
    <property type="term" value="F:DNA binding"/>
    <property type="evidence" value="ECO:0007669"/>
    <property type="project" value="InterPro"/>
</dbReference>
<dbReference type="InterPro" id="IPR027417">
    <property type="entry name" value="P-loop_NTPase"/>
</dbReference>
<dbReference type="PROSITE" id="PS50005">
    <property type="entry name" value="TPR"/>
    <property type="match status" value="1"/>
</dbReference>
<comment type="caution">
    <text evidence="3">The sequence shown here is derived from an EMBL/GenBank/DDBJ whole genome shotgun (WGS) entry which is preliminary data.</text>
</comment>
<dbReference type="Gene3D" id="1.25.40.10">
    <property type="entry name" value="Tetratricopeptide repeat domain"/>
    <property type="match status" value="2"/>
</dbReference>
<dbReference type="EMBL" id="BOOR01000096">
    <property type="protein sequence ID" value="GII59757.1"/>
    <property type="molecule type" value="Genomic_DNA"/>
</dbReference>
<sequence length="762" mass="82425">MSEEVSFGTLLRAHRQAADLTIEELSHASGVSVRAIGDMERGISRGPQRRTVAALAEVLRLSADDHDALIAAAQTGRPRPAPSAAGICELPRGIGDFTGREHELGLLRELAARHAGGDGPAVAATVWGTAGMGKTALAVHAAGQLADLYPDGRFFLDLRGMDAAPLASGAGLARLLRALGVAERSIPADEQERAGLYRALLVDRRCLIVLDNAADEAQVRPLLPAGGPGMTIVTSRRSLAGLEGVRQIPLAQLSRAEAAGLLRAIVGAERTATDPQGVAELARLCGNLPLAVRISGNRLQSRPGWTISQLAGRLDDEERRLEALAVGDLAVAAAFALSYQQLSGTARVAFRRLALAAAPEFGVPLTSVLTQLDVDDAEDALEELVELGLLTSPYAGRYRFHDLVRLYARAQLEQEEPIEARREARRRMETWLLEVAVVAGRWFEPEYGAPPPEWRSLVTLDSRQEAGDWLQAESTAWLEALRSAARRGEHATVVEVAESMNWFSDMWRQWGHWREVLELSSSAARAMGDRVQEAAHLNYLSWALTRCEGRMEEGEATALRALELAREAGDVRLQGWALVYAGSAAYWGDPESVERVLDYNWRAADLLLQAKDLQGYPQAMTGYIGALRRVGRIEEALEHNLALVTTLRDPGYGGSPGMVSFSLGAALNQLGSAYLELERWEDAVDAYRQALPELRAHPIPIVLGRGQRGLGAALRHLGRVEEARQALSEAARLFEDNGDTELAAEAVKELEEMAGPGAAPGR</sequence>
<feature type="domain" description="HTH cro/C1-type" evidence="2">
    <location>
        <begin position="11"/>
        <end position="66"/>
    </location>
</feature>
<dbReference type="PANTHER" id="PTHR47691">
    <property type="entry name" value="REGULATOR-RELATED"/>
    <property type="match status" value="1"/>
</dbReference>
<dbReference type="PANTHER" id="PTHR47691:SF3">
    <property type="entry name" value="HTH-TYPE TRANSCRIPTIONAL REGULATOR RV0890C-RELATED"/>
    <property type="match status" value="1"/>
</dbReference>
<dbReference type="Proteomes" id="UP000605992">
    <property type="component" value="Unassembled WGS sequence"/>
</dbReference>
<dbReference type="CDD" id="cd00093">
    <property type="entry name" value="HTH_XRE"/>
    <property type="match status" value="1"/>
</dbReference>
<dbReference type="Pfam" id="PF13560">
    <property type="entry name" value="HTH_31"/>
    <property type="match status" value="1"/>
</dbReference>
<dbReference type="Gene3D" id="3.40.50.300">
    <property type="entry name" value="P-loop containing nucleotide triphosphate hydrolases"/>
    <property type="match status" value="1"/>
</dbReference>
<organism evidence="3 4">
    <name type="scientific">Planotetraspora thailandica</name>
    <dbReference type="NCBI Taxonomy" id="487172"/>
    <lineage>
        <taxon>Bacteria</taxon>
        <taxon>Bacillati</taxon>
        <taxon>Actinomycetota</taxon>
        <taxon>Actinomycetes</taxon>
        <taxon>Streptosporangiales</taxon>
        <taxon>Streptosporangiaceae</taxon>
        <taxon>Planotetraspora</taxon>
    </lineage>
</organism>
<accession>A0A8J3Y2Z1</accession>
<reference evidence="3" key="1">
    <citation type="submission" date="2021-01" db="EMBL/GenBank/DDBJ databases">
        <title>Whole genome shotgun sequence of Planotetraspora thailandica NBRC 104271.</title>
        <authorList>
            <person name="Komaki H."/>
            <person name="Tamura T."/>
        </authorList>
    </citation>
    <scope>NUCLEOTIDE SEQUENCE</scope>
    <source>
        <strain evidence="3">NBRC 104271</strain>
    </source>
</reference>
<dbReference type="InterPro" id="IPR011990">
    <property type="entry name" value="TPR-like_helical_dom_sf"/>
</dbReference>